<evidence type="ECO:0000259" key="12">
    <source>
        <dbReference type="Pfam" id="PF13407"/>
    </source>
</evidence>
<evidence type="ECO:0000256" key="2">
    <source>
        <dbReference type="ARBA" id="ARBA00022448"/>
    </source>
</evidence>
<keyword evidence="2" id="KW-0813">Transport</keyword>
<feature type="region of interest" description="Disordered" evidence="10">
    <location>
        <begin position="24"/>
        <end position="49"/>
    </location>
</feature>
<dbReference type="RefSeq" id="WP_262395065.1">
    <property type="nucleotide sequence ID" value="NZ_JACRTD010000004.1"/>
</dbReference>
<gene>
    <name evidence="13" type="ORF">H8705_06760</name>
</gene>
<dbReference type="InterPro" id="IPR050555">
    <property type="entry name" value="Bact_Solute-Bind_Prot2"/>
</dbReference>
<dbReference type="InterPro" id="IPR044085">
    <property type="entry name" value="MglB-like_PBP1"/>
</dbReference>
<organism evidence="13 14">
    <name type="scientific">Youxingia wuxianensis</name>
    <dbReference type="NCBI Taxonomy" id="2763678"/>
    <lineage>
        <taxon>Bacteria</taxon>
        <taxon>Bacillati</taxon>
        <taxon>Bacillota</taxon>
        <taxon>Clostridia</taxon>
        <taxon>Eubacteriales</taxon>
        <taxon>Oscillospiraceae</taxon>
        <taxon>Youxingia</taxon>
    </lineage>
</organism>
<dbReference type="GO" id="GO:0030288">
    <property type="term" value="C:outer membrane-bounded periplasmic space"/>
    <property type="evidence" value="ECO:0007669"/>
    <property type="project" value="TreeGrafter"/>
</dbReference>
<dbReference type="AlphaFoldDB" id="A0A926EMF3"/>
<feature type="domain" description="Periplasmic binding protein" evidence="12">
    <location>
        <begin position="55"/>
        <end position="330"/>
    </location>
</feature>
<dbReference type="InterPro" id="IPR028082">
    <property type="entry name" value="Peripla_BP_I"/>
</dbReference>
<sequence>MKKLLAALLILVLVLSMTACSTYSPNDNPSSAAPEQSAPAEDSSTDDQTAEKPVIGVLVFDYSNNYCTYIRNAINYYAGEDVEIIMQDSQNDQAKQAEQVDTLLQRGVDALCVNLVEPESASTIIEKVKPTGKPLIFFNKCPSDEDMLSYDNAYYSGCSPYDGGVMQAEMCIDAVKANPAADKNGDGVINYVIIKGEPGHPDAELCTQANLDTLGAYSDGITFKNLDIQTANWRSDQAKDVMDAWIGRFGSEIEMVITNNDGMMLGGVEALKAAGWFGDDPQKQVLFIGHDAIPEAIPLIEDGTLYGCILQDAVNEGRATIVMAKNLCFGRPVEEDLGVELGAIKDFRSPFIKITKENTQTAVDIYNVALGN</sequence>
<keyword evidence="7" id="KW-0106">Calcium</keyword>
<dbReference type="GO" id="GO:0030246">
    <property type="term" value="F:carbohydrate binding"/>
    <property type="evidence" value="ECO:0007669"/>
    <property type="project" value="InterPro"/>
</dbReference>
<keyword evidence="6" id="KW-0574">Periplasm</keyword>
<dbReference type="PANTHER" id="PTHR30036:SF2">
    <property type="entry name" value="D-GALACTOSE_METHYL-GALACTOSIDE BINDING PERIPLASMIC PROTEIN MGLB"/>
    <property type="match status" value="1"/>
</dbReference>
<dbReference type="Pfam" id="PF13407">
    <property type="entry name" value="Peripla_BP_4"/>
    <property type="match status" value="1"/>
</dbReference>
<comment type="subunit">
    <text evidence="8">The ABC transporter complex is composed of one ATP-binding protein (MglA), two transmembrane proteins (MglC) and a solute-binding protein (MglB).</text>
</comment>
<dbReference type="Gene3D" id="3.40.50.2300">
    <property type="match status" value="2"/>
</dbReference>
<evidence type="ECO:0000256" key="6">
    <source>
        <dbReference type="ARBA" id="ARBA00022764"/>
    </source>
</evidence>
<protein>
    <recommendedName>
        <fullName evidence="9">D-galactose/methyl-galactoside binding periplasmic protein MglB</fullName>
    </recommendedName>
</protein>
<dbReference type="CDD" id="cd01539">
    <property type="entry name" value="PBP1_GGBP"/>
    <property type="match status" value="1"/>
</dbReference>
<evidence type="ECO:0000256" key="3">
    <source>
        <dbReference type="ARBA" id="ARBA00022597"/>
    </source>
</evidence>
<dbReference type="PROSITE" id="PS51257">
    <property type="entry name" value="PROKAR_LIPOPROTEIN"/>
    <property type="match status" value="1"/>
</dbReference>
<evidence type="ECO:0000313" key="14">
    <source>
        <dbReference type="Proteomes" id="UP000623678"/>
    </source>
</evidence>
<evidence type="ECO:0000256" key="4">
    <source>
        <dbReference type="ARBA" id="ARBA00022723"/>
    </source>
</evidence>
<evidence type="ECO:0000256" key="9">
    <source>
        <dbReference type="ARBA" id="ARBA00034344"/>
    </source>
</evidence>
<keyword evidence="3" id="KW-0762">Sugar transport</keyword>
<evidence type="ECO:0000256" key="5">
    <source>
        <dbReference type="ARBA" id="ARBA00022729"/>
    </source>
</evidence>
<dbReference type="SUPFAM" id="SSF53822">
    <property type="entry name" value="Periplasmic binding protein-like I"/>
    <property type="match status" value="1"/>
</dbReference>
<keyword evidence="4" id="KW-0479">Metal-binding</keyword>
<dbReference type="Proteomes" id="UP000623678">
    <property type="component" value="Unassembled WGS sequence"/>
</dbReference>
<reference evidence="13" key="1">
    <citation type="submission" date="2020-08" db="EMBL/GenBank/DDBJ databases">
        <title>Genome public.</title>
        <authorList>
            <person name="Liu C."/>
            <person name="Sun Q."/>
        </authorList>
    </citation>
    <scope>NUCLEOTIDE SEQUENCE</scope>
    <source>
        <strain evidence="13">NSJ-64</strain>
    </source>
</reference>
<evidence type="ECO:0000313" key="13">
    <source>
        <dbReference type="EMBL" id="MBC8585281.1"/>
    </source>
</evidence>
<evidence type="ECO:0000256" key="7">
    <source>
        <dbReference type="ARBA" id="ARBA00022837"/>
    </source>
</evidence>
<evidence type="ECO:0000256" key="8">
    <source>
        <dbReference type="ARBA" id="ARBA00034323"/>
    </source>
</evidence>
<comment type="caution">
    <text evidence="13">The sequence shown here is derived from an EMBL/GenBank/DDBJ whole genome shotgun (WGS) entry which is preliminary data.</text>
</comment>
<name>A0A926EMF3_9FIRM</name>
<evidence type="ECO:0000256" key="11">
    <source>
        <dbReference type="SAM" id="SignalP"/>
    </source>
</evidence>
<dbReference type="PANTHER" id="PTHR30036">
    <property type="entry name" value="D-XYLOSE-BINDING PERIPLASMIC PROTEIN"/>
    <property type="match status" value="1"/>
</dbReference>
<accession>A0A926EMF3</accession>
<proteinExistence type="predicted"/>
<dbReference type="GO" id="GO:0046872">
    <property type="term" value="F:metal ion binding"/>
    <property type="evidence" value="ECO:0007669"/>
    <property type="project" value="UniProtKB-KW"/>
</dbReference>
<keyword evidence="14" id="KW-1185">Reference proteome</keyword>
<feature type="signal peptide" evidence="11">
    <location>
        <begin position="1"/>
        <end position="19"/>
    </location>
</feature>
<dbReference type="EMBL" id="JACRTD010000004">
    <property type="protein sequence ID" value="MBC8585281.1"/>
    <property type="molecule type" value="Genomic_DNA"/>
</dbReference>
<feature type="chain" id="PRO_5039148083" description="D-galactose/methyl-galactoside binding periplasmic protein MglB" evidence="11">
    <location>
        <begin position="20"/>
        <end position="372"/>
    </location>
</feature>
<keyword evidence="5 11" id="KW-0732">Signal</keyword>
<evidence type="ECO:0000256" key="1">
    <source>
        <dbReference type="ARBA" id="ARBA00004196"/>
    </source>
</evidence>
<feature type="compositionally biased region" description="Low complexity" evidence="10">
    <location>
        <begin position="29"/>
        <end position="42"/>
    </location>
</feature>
<dbReference type="InterPro" id="IPR025997">
    <property type="entry name" value="SBP_2_dom"/>
</dbReference>
<comment type="subcellular location">
    <subcellularLocation>
        <location evidence="1">Cell envelope</location>
    </subcellularLocation>
</comment>
<evidence type="ECO:0000256" key="10">
    <source>
        <dbReference type="SAM" id="MobiDB-lite"/>
    </source>
</evidence>